<evidence type="ECO:0000313" key="2">
    <source>
        <dbReference type="Proteomes" id="UP000034588"/>
    </source>
</evidence>
<evidence type="ECO:0000313" key="1">
    <source>
        <dbReference type="EMBL" id="KKW11747.1"/>
    </source>
</evidence>
<protein>
    <submittedName>
        <fullName evidence="1">Uncharacterized protein</fullName>
    </submittedName>
</protein>
<organism evidence="1 2">
    <name type="scientific">Candidatus Gottesmanbacteria bacterium GW2011_GWB1_49_7</name>
    <dbReference type="NCBI Taxonomy" id="1618448"/>
    <lineage>
        <taxon>Bacteria</taxon>
        <taxon>Candidatus Gottesmaniibacteriota</taxon>
    </lineage>
</organism>
<dbReference type="Proteomes" id="UP000034588">
    <property type="component" value="Unassembled WGS sequence"/>
</dbReference>
<dbReference type="EMBL" id="LCQD01000013">
    <property type="protein sequence ID" value="KKW11747.1"/>
    <property type="molecule type" value="Genomic_DNA"/>
</dbReference>
<proteinExistence type="predicted"/>
<sequence length="151" mass="17519">MGETNEKKKVSGVDKQNNTQKAQEMWMLKRIEAAGLVCDVVHEVFDTARTFGGDKHGDILNYDKSIERFQDGKRILIKHPRHYLGITWVRLYTKAQWKANYRKEGGRFLGGFVAEGRANCSELEKHYSKRKGRLIATGRALKDYDKQQRRC</sequence>
<comment type="caution">
    <text evidence="1">The sequence shown here is derived from an EMBL/GenBank/DDBJ whole genome shotgun (WGS) entry which is preliminary data.</text>
</comment>
<dbReference type="AlphaFoldDB" id="A0A0G1YA17"/>
<name>A0A0G1YA17_9BACT</name>
<reference evidence="1 2" key="1">
    <citation type="journal article" date="2015" name="Nature">
        <title>rRNA introns, odd ribosomes, and small enigmatic genomes across a large radiation of phyla.</title>
        <authorList>
            <person name="Brown C.T."/>
            <person name="Hug L.A."/>
            <person name="Thomas B.C."/>
            <person name="Sharon I."/>
            <person name="Castelle C.J."/>
            <person name="Singh A."/>
            <person name="Wilkins M.J."/>
            <person name="Williams K.H."/>
            <person name="Banfield J.F."/>
        </authorList>
    </citation>
    <scope>NUCLEOTIDE SEQUENCE [LARGE SCALE GENOMIC DNA]</scope>
</reference>
<gene>
    <name evidence="1" type="ORF">UY48_C0013G0028</name>
</gene>
<accession>A0A0G1YA17</accession>